<dbReference type="InterPro" id="IPR029160">
    <property type="entry name" value="UQCC4"/>
</dbReference>
<keyword evidence="1" id="KW-1133">Transmembrane helix</keyword>
<keyword evidence="1" id="KW-0472">Membrane</keyword>
<protein>
    <submittedName>
        <fullName evidence="2">Uncharacterized protein</fullName>
    </submittedName>
</protein>
<dbReference type="PANTHER" id="PTHR35268">
    <property type="entry name" value="PROTEIN CCSMST1"/>
    <property type="match status" value="1"/>
</dbReference>
<dbReference type="EMBL" id="VTPC01005736">
    <property type="protein sequence ID" value="KAF2895666.1"/>
    <property type="molecule type" value="Genomic_DNA"/>
</dbReference>
<dbReference type="PANTHER" id="PTHR35268:SF1">
    <property type="entry name" value="UBIQUINOL-CYTOCHROME-C REDUCTASE COMPLEX ASSEMBLY FACTOR 4"/>
    <property type="match status" value="1"/>
</dbReference>
<proteinExistence type="predicted"/>
<sequence>MSFIRITSLRKALPINYSTCSRILTSNVKYSTTKVEETNTETDKPIAYTKSAASQWQAKSSRMGTATERLWYEPYVALGSIAVFMIYFCILREENDIDKEFDRTLYQRIKGLEEKQLWLALQYNEKHGLDTTEIKNRLEEIQRQAT</sequence>
<reference evidence="2" key="1">
    <citation type="submission" date="2019-08" db="EMBL/GenBank/DDBJ databases">
        <title>The genome of the North American firefly Photinus pyralis.</title>
        <authorList>
            <consortium name="Photinus pyralis genome working group"/>
            <person name="Fallon T.R."/>
            <person name="Sander Lower S.E."/>
            <person name="Weng J.-K."/>
        </authorList>
    </citation>
    <scope>NUCLEOTIDE SEQUENCE</scope>
    <source>
        <strain evidence="2">TRF0915ILg1</strain>
        <tissue evidence="2">Whole body</tissue>
    </source>
</reference>
<organism evidence="2 3">
    <name type="scientific">Ignelater luminosus</name>
    <name type="common">Cucubano</name>
    <name type="synonym">Pyrophorus luminosus</name>
    <dbReference type="NCBI Taxonomy" id="2038154"/>
    <lineage>
        <taxon>Eukaryota</taxon>
        <taxon>Metazoa</taxon>
        <taxon>Ecdysozoa</taxon>
        <taxon>Arthropoda</taxon>
        <taxon>Hexapoda</taxon>
        <taxon>Insecta</taxon>
        <taxon>Pterygota</taxon>
        <taxon>Neoptera</taxon>
        <taxon>Endopterygota</taxon>
        <taxon>Coleoptera</taxon>
        <taxon>Polyphaga</taxon>
        <taxon>Elateriformia</taxon>
        <taxon>Elateroidea</taxon>
        <taxon>Elateridae</taxon>
        <taxon>Agrypninae</taxon>
        <taxon>Pyrophorini</taxon>
        <taxon>Ignelater</taxon>
    </lineage>
</organism>
<evidence type="ECO:0000313" key="2">
    <source>
        <dbReference type="EMBL" id="KAF2895666.1"/>
    </source>
</evidence>
<feature type="transmembrane region" description="Helical" evidence="1">
    <location>
        <begin position="70"/>
        <end position="90"/>
    </location>
</feature>
<evidence type="ECO:0000256" key="1">
    <source>
        <dbReference type="SAM" id="Phobius"/>
    </source>
</evidence>
<evidence type="ECO:0000313" key="3">
    <source>
        <dbReference type="Proteomes" id="UP000801492"/>
    </source>
</evidence>
<dbReference type="Proteomes" id="UP000801492">
    <property type="component" value="Unassembled WGS sequence"/>
</dbReference>
<gene>
    <name evidence="2" type="ORF">ILUMI_10525</name>
</gene>
<keyword evidence="1" id="KW-0812">Transmembrane</keyword>
<dbReference type="Pfam" id="PF15013">
    <property type="entry name" value="CCSMST1"/>
    <property type="match status" value="1"/>
</dbReference>
<dbReference type="AlphaFoldDB" id="A0A8K0GE38"/>
<comment type="caution">
    <text evidence="2">The sequence shown here is derived from an EMBL/GenBank/DDBJ whole genome shotgun (WGS) entry which is preliminary data.</text>
</comment>
<accession>A0A8K0GE38</accession>
<dbReference type="OrthoDB" id="5783753at2759"/>
<keyword evidence="3" id="KW-1185">Reference proteome</keyword>
<name>A0A8K0GE38_IGNLU</name>